<dbReference type="EMBL" id="JBBPBM010000008">
    <property type="protein sequence ID" value="KAK8572945.1"/>
    <property type="molecule type" value="Genomic_DNA"/>
</dbReference>
<comment type="caution">
    <text evidence="1">The sequence shown here is derived from an EMBL/GenBank/DDBJ whole genome shotgun (WGS) entry which is preliminary data.</text>
</comment>
<evidence type="ECO:0000313" key="2">
    <source>
        <dbReference type="Proteomes" id="UP001472677"/>
    </source>
</evidence>
<organism evidence="1 2">
    <name type="scientific">Hibiscus sabdariffa</name>
    <name type="common">roselle</name>
    <dbReference type="NCBI Taxonomy" id="183260"/>
    <lineage>
        <taxon>Eukaryota</taxon>
        <taxon>Viridiplantae</taxon>
        <taxon>Streptophyta</taxon>
        <taxon>Embryophyta</taxon>
        <taxon>Tracheophyta</taxon>
        <taxon>Spermatophyta</taxon>
        <taxon>Magnoliopsida</taxon>
        <taxon>eudicotyledons</taxon>
        <taxon>Gunneridae</taxon>
        <taxon>Pentapetalae</taxon>
        <taxon>rosids</taxon>
        <taxon>malvids</taxon>
        <taxon>Malvales</taxon>
        <taxon>Malvaceae</taxon>
        <taxon>Malvoideae</taxon>
        <taxon>Hibiscus</taxon>
    </lineage>
</organism>
<name>A0ABR2F7F2_9ROSI</name>
<keyword evidence="2" id="KW-1185">Reference proteome</keyword>
<reference evidence="1 2" key="1">
    <citation type="journal article" date="2024" name="G3 (Bethesda)">
        <title>Genome assembly of Hibiscus sabdariffa L. provides insights into metabolisms of medicinal natural products.</title>
        <authorList>
            <person name="Kim T."/>
        </authorList>
    </citation>
    <scope>NUCLEOTIDE SEQUENCE [LARGE SCALE GENOMIC DNA]</scope>
    <source>
        <strain evidence="1">TK-2024</strain>
        <tissue evidence="1">Old leaves</tissue>
    </source>
</reference>
<protein>
    <submittedName>
        <fullName evidence="1">Uncharacterized protein</fullName>
    </submittedName>
</protein>
<evidence type="ECO:0000313" key="1">
    <source>
        <dbReference type="EMBL" id="KAK8572945.1"/>
    </source>
</evidence>
<gene>
    <name evidence="1" type="ORF">V6N12_028985</name>
</gene>
<accession>A0ABR2F7F2</accession>
<sequence length="113" mass="13729">MEYNEVLIWEKKALLQERLFLFMISEERIDRILQLSPYDNIRKEAFEFLEGEVEGLNDLRFEETKTFVTFMDYHFRNFFALTEAIPFFDLMMDFLILSVFQIVNERTELCMAT</sequence>
<dbReference type="Proteomes" id="UP001472677">
    <property type="component" value="Unassembled WGS sequence"/>
</dbReference>
<proteinExistence type="predicted"/>